<organism evidence="1 2">
    <name type="scientific">Cladophialophora chaetospira</name>
    <dbReference type="NCBI Taxonomy" id="386627"/>
    <lineage>
        <taxon>Eukaryota</taxon>
        <taxon>Fungi</taxon>
        <taxon>Dikarya</taxon>
        <taxon>Ascomycota</taxon>
        <taxon>Pezizomycotina</taxon>
        <taxon>Eurotiomycetes</taxon>
        <taxon>Chaetothyriomycetidae</taxon>
        <taxon>Chaetothyriales</taxon>
        <taxon>Herpotrichiellaceae</taxon>
        <taxon>Cladophialophora</taxon>
    </lineage>
</organism>
<name>A0AA39CE55_9EURO</name>
<sequence length="302" mass="33845">MESPGHKIKPEPSLSDTTISTSLADEQHQACQDILELADILRQYISELHLIIRSHPLLTSTQRGQIQDVLEIAQSELRRAKAIGKKDPSCVGLMEAAFKLGAAKKALLYQSHQLELEEVKNWKHATKAVAVAHARLRRTQVLFSCLSSIFSSPRLLDMYLRQDCKELFDALLVGTKKVQKIPIDKIEVCRKVNAAVKTVCEICDCDVHHDSKGTPGNGSADEHGTTMRSPCCGKSFHSRCLLAELKAQQTTCPYPLCEQRDWTTTDMVKIIHTQVSHLQMAMKKWDAEAKQNQMFAIAARMK</sequence>
<accession>A0AA39CE55</accession>
<reference evidence="1" key="1">
    <citation type="submission" date="2022-10" db="EMBL/GenBank/DDBJ databases">
        <title>Culturing micro-colonial fungi from biological soil crusts in the Mojave desert and describing Neophaeococcomyces mojavensis, and introducing the new genera and species Taxawa tesnikishii.</title>
        <authorList>
            <person name="Kurbessoian T."/>
            <person name="Stajich J.E."/>
        </authorList>
    </citation>
    <scope>NUCLEOTIDE SEQUENCE</scope>
    <source>
        <strain evidence="1">TK_41</strain>
    </source>
</reference>
<dbReference type="EMBL" id="JAPDRK010000017">
    <property type="protein sequence ID" value="KAJ9604973.1"/>
    <property type="molecule type" value="Genomic_DNA"/>
</dbReference>
<dbReference type="AlphaFoldDB" id="A0AA39CE55"/>
<gene>
    <name evidence="1" type="ORF">H2200_010362</name>
</gene>
<proteinExistence type="predicted"/>
<comment type="caution">
    <text evidence="1">The sequence shown here is derived from an EMBL/GenBank/DDBJ whole genome shotgun (WGS) entry which is preliminary data.</text>
</comment>
<evidence type="ECO:0000313" key="1">
    <source>
        <dbReference type="EMBL" id="KAJ9604973.1"/>
    </source>
</evidence>
<evidence type="ECO:0000313" key="2">
    <source>
        <dbReference type="Proteomes" id="UP001172673"/>
    </source>
</evidence>
<dbReference type="Proteomes" id="UP001172673">
    <property type="component" value="Unassembled WGS sequence"/>
</dbReference>
<keyword evidence="2" id="KW-1185">Reference proteome</keyword>
<protein>
    <submittedName>
        <fullName evidence="1">Uncharacterized protein</fullName>
    </submittedName>
</protein>